<gene>
    <name evidence="2" type="ORF">NW762_004110</name>
</gene>
<dbReference type="EMBL" id="JAOQAZ010000005">
    <property type="protein sequence ID" value="KAJ4266130.1"/>
    <property type="molecule type" value="Genomic_DNA"/>
</dbReference>
<comment type="caution">
    <text evidence="2">The sequence shown here is derived from an EMBL/GenBank/DDBJ whole genome shotgun (WGS) entry which is preliminary data.</text>
</comment>
<reference evidence="2" key="1">
    <citation type="submission" date="2022-09" db="EMBL/GenBank/DDBJ databases">
        <title>Fusarium specimens isolated from Avocado Roots.</title>
        <authorList>
            <person name="Stajich J."/>
            <person name="Roper C."/>
            <person name="Heimlech-Rivalta G."/>
        </authorList>
    </citation>
    <scope>NUCLEOTIDE SEQUENCE</scope>
    <source>
        <strain evidence="2">CF00136</strain>
    </source>
</reference>
<organism evidence="2 3">
    <name type="scientific">Fusarium torreyae</name>
    <dbReference type="NCBI Taxonomy" id="1237075"/>
    <lineage>
        <taxon>Eukaryota</taxon>
        <taxon>Fungi</taxon>
        <taxon>Dikarya</taxon>
        <taxon>Ascomycota</taxon>
        <taxon>Pezizomycotina</taxon>
        <taxon>Sordariomycetes</taxon>
        <taxon>Hypocreomycetidae</taxon>
        <taxon>Hypocreales</taxon>
        <taxon>Nectriaceae</taxon>
        <taxon>Fusarium</taxon>
    </lineage>
</organism>
<name>A0A9W8S8C7_9HYPO</name>
<evidence type="ECO:0000259" key="1">
    <source>
        <dbReference type="Pfam" id="PF20150"/>
    </source>
</evidence>
<dbReference type="InterPro" id="IPR045518">
    <property type="entry name" value="2EXR"/>
</dbReference>
<dbReference type="AlphaFoldDB" id="A0A9W8S8C7"/>
<dbReference type="Pfam" id="PF20150">
    <property type="entry name" value="2EXR"/>
    <property type="match status" value="1"/>
</dbReference>
<dbReference type="OrthoDB" id="3596450at2759"/>
<dbReference type="Proteomes" id="UP001152049">
    <property type="component" value="Unassembled WGS sequence"/>
</dbReference>
<accession>A0A9W8S8C7</accession>
<evidence type="ECO:0000313" key="3">
    <source>
        <dbReference type="Proteomes" id="UP001152049"/>
    </source>
</evidence>
<proteinExistence type="predicted"/>
<evidence type="ECO:0000313" key="2">
    <source>
        <dbReference type="EMBL" id="KAJ4266130.1"/>
    </source>
</evidence>
<keyword evidence="3" id="KW-1185">Reference proteome</keyword>
<feature type="domain" description="2EXR" evidence="1">
    <location>
        <begin position="6"/>
        <end position="114"/>
    </location>
</feature>
<protein>
    <recommendedName>
        <fullName evidence="1">2EXR domain-containing protein</fullName>
    </recommendedName>
</protein>
<sequence>MALQSFHIFSELPPELRLMVWEAALRPSDATRGALHHFYIWNHKNHSLPTPEKPPGLAILNYSHIDNIPAECQITAVPFCQHAHRTPLGREGTCSAYFWDCGMWAACQESRHVIDRRFRVRDWKCLAGELLKKQLKICPRSLKSAWLSDEHRLNVSTVVMPDIAGQTFPVATQPMKDLYVLHLGDFRNDADEPTGLGYLIQLGRFIRVLFNDLALSPMAEGFPTVTNIGFEFDYTWWDGFRAGERRRHRHPWLNRTPLGLLTNMLARCATKEINIRFWLIDRETKQYPLVETRRWAETPHQVFYDYNQEYVEQDVAANNFHDHYNASRMVCFLRNIQWNIFRQPHEEPFEVLDLVGVLVPRNRSKTIE</sequence>